<dbReference type="EMBL" id="CM004469">
    <property type="protein sequence ID" value="OCT92328.1"/>
    <property type="molecule type" value="Genomic_DNA"/>
</dbReference>
<evidence type="ECO:0000313" key="2">
    <source>
        <dbReference type="Proteomes" id="UP000694892"/>
    </source>
</evidence>
<accession>A0A974HW44</accession>
<dbReference type="Proteomes" id="UP000694892">
    <property type="component" value="Chromosome 2S"/>
</dbReference>
<evidence type="ECO:0000313" key="1">
    <source>
        <dbReference type="EMBL" id="OCT92328.1"/>
    </source>
</evidence>
<sequence length="71" mass="7888">MYGPYYNILNVVTTKTQTVLCLHWMVSAPNGKYLLWCSISSAILTQQLASLVLRLYALNPGFSADTSCNKT</sequence>
<organism evidence="1 2">
    <name type="scientific">Xenopus laevis</name>
    <name type="common">African clawed frog</name>
    <dbReference type="NCBI Taxonomy" id="8355"/>
    <lineage>
        <taxon>Eukaryota</taxon>
        <taxon>Metazoa</taxon>
        <taxon>Chordata</taxon>
        <taxon>Craniata</taxon>
        <taxon>Vertebrata</taxon>
        <taxon>Euteleostomi</taxon>
        <taxon>Amphibia</taxon>
        <taxon>Batrachia</taxon>
        <taxon>Anura</taxon>
        <taxon>Pipoidea</taxon>
        <taxon>Pipidae</taxon>
        <taxon>Xenopodinae</taxon>
        <taxon>Xenopus</taxon>
        <taxon>Xenopus</taxon>
    </lineage>
</organism>
<gene>
    <name evidence="1" type="ORF">XELAEV_18015385mg</name>
</gene>
<protein>
    <submittedName>
        <fullName evidence="1">Uncharacterized protein</fullName>
    </submittedName>
</protein>
<name>A0A974HW44_XENLA</name>
<reference evidence="2" key="1">
    <citation type="journal article" date="2016" name="Nature">
        <title>Genome evolution in the allotetraploid frog Xenopus laevis.</title>
        <authorList>
            <person name="Session A.M."/>
            <person name="Uno Y."/>
            <person name="Kwon T."/>
            <person name="Chapman J.A."/>
            <person name="Toyoda A."/>
            <person name="Takahashi S."/>
            <person name="Fukui A."/>
            <person name="Hikosaka A."/>
            <person name="Suzuki A."/>
            <person name="Kondo M."/>
            <person name="van Heeringen S.J."/>
            <person name="Quigley I."/>
            <person name="Heinz S."/>
            <person name="Ogino H."/>
            <person name="Ochi H."/>
            <person name="Hellsten U."/>
            <person name="Lyons J.B."/>
            <person name="Simakov O."/>
            <person name="Putnam N."/>
            <person name="Stites J."/>
            <person name="Kuroki Y."/>
            <person name="Tanaka T."/>
            <person name="Michiue T."/>
            <person name="Watanabe M."/>
            <person name="Bogdanovic O."/>
            <person name="Lister R."/>
            <person name="Georgiou G."/>
            <person name="Paranjpe S.S."/>
            <person name="van Kruijsbergen I."/>
            <person name="Shu S."/>
            <person name="Carlson J."/>
            <person name="Kinoshita T."/>
            <person name="Ohta Y."/>
            <person name="Mawaribuchi S."/>
            <person name="Jenkins J."/>
            <person name="Grimwood J."/>
            <person name="Schmutz J."/>
            <person name="Mitros T."/>
            <person name="Mozaffari S.V."/>
            <person name="Suzuki Y."/>
            <person name="Haramoto Y."/>
            <person name="Yamamoto T.S."/>
            <person name="Takagi C."/>
            <person name="Heald R."/>
            <person name="Miller K."/>
            <person name="Haudenschild C."/>
            <person name="Kitzman J."/>
            <person name="Nakayama T."/>
            <person name="Izutsu Y."/>
            <person name="Robert J."/>
            <person name="Fortriede J."/>
            <person name="Burns K."/>
            <person name="Lotay V."/>
            <person name="Karimi K."/>
            <person name="Yasuoka Y."/>
            <person name="Dichmann D.S."/>
            <person name="Flajnik M.F."/>
            <person name="Houston D.W."/>
            <person name="Shendure J."/>
            <person name="DuPasquier L."/>
            <person name="Vize P.D."/>
            <person name="Zorn A.M."/>
            <person name="Ito M."/>
            <person name="Marcotte E.M."/>
            <person name="Wallingford J.B."/>
            <person name="Ito Y."/>
            <person name="Asashima M."/>
            <person name="Ueno N."/>
            <person name="Matsuda Y."/>
            <person name="Veenstra G.J."/>
            <person name="Fujiyama A."/>
            <person name="Harland R.M."/>
            <person name="Taira M."/>
            <person name="Rokhsar D.S."/>
        </authorList>
    </citation>
    <scope>NUCLEOTIDE SEQUENCE [LARGE SCALE GENOMIC DNA]</scope>
    <source>
        <strain evidence="2">J</strain>
    </source>
</reference>
<dbReference type="AlphaFoldDB" id="A0A974HW44"/>
<proteinExistence type="predicted"/>